<organism evidence="1">
    <name type="scientific">mine drainage metagenome</name>
    <dbReference type="NCBI Taxonomy" id="410659"/>
    <lineage>
        <taxon>unclassified sequences</taxon>
        <taxon>metagenomes</taxon>
        <taxon>ecological metagenomes</taxon>
    </lineage>
</organism>
<dbReference type="EMBL" id="AUZZ01006277">
    <property type="protein sequence ID" value="EQD46843.1"/>
    <property type="molecule type" value="Genomic_DNA"/>
</dbReference>
<protein>
    <submittedName>
        <fullName evidence="1">Uncharacterized protein</fullName>
    </submittedName>
</protein>
<evidence type="ECO:0000313" key="1">
    <source>
        <dbReference type="EMBL" id="EQD46843.1"/>
    </source>
</evidence>
<sequence length="227" mass="24907">ETADANRTAIERTNGGILFISSRPFQRTVLAHKSSITLSVNGLPTDISLEVTGAALGYLPSVHFVLDVDETLGYGKRNLPPRSKGLYNQLAKDLWRNIWKIAEKVVAEEEERDWTLTGILFDPRAEASAIVDPASALGRALQEHLGRTTIPRTEEDVVASYFYMVGKGLLPRYGFVRLNDITVYDAIATGVAPASVPRPEELLTVEFKPSTIALCQSDEMGSNDSED</sequence>
<reference evidence="1" key="1">
    <citation type="submission" date="2013-08" db="EMBL/GenBank/DDBJ databases">
        <authorList>
            <person name="Mendez C."/>
            <person name="Richter M."/>
            <person name="Ferrer M."/>
            <person name="Sanchez J."/>
        </authorList>
    </citation>
    <scope>NUCLEOTIDE SEQUENCE</scope>
</reference>
<comment type="caution">
    <text evidence="1">The sequence shown here is derived from an EMBL/GenBank/DDBJ whole genome shotgun (WGS) entry which is preliminary data.</text>
</comment>
<feature type="non-terminal residue" evidence="1">
    <location>
        <position position="227"/>
    </location>
</feature>
<proteinExistence type="predicted"/>
<reference evidence="1" key="2">
    <citation type="journal article" date="2014" name="ISME J.">
        <title>Microbial stratification in low pH oxic and suboxic macroscopic growths along an acid mine drainage.</title>
        <authorList>
            <person name="Mendez-Garcia C."/>
            <person name="Mesa V."/>
            <person name="Sprenger R.R."/>
            <person name="Richter M."/>
            <person name="Diez M.S."/>
            <person name="Solano J."/>
            <person name="Bargiela R."/>
            <person name="Golyshina O.V."/>
            <person name="Manteca A."/>
            <person name="Ramos J.L."/>
            <person name="Gallego J.R."/>
            <person name="Llorente I."/>
            <person name="Martins Dos Santos V.A."/>
            <person name="Jensen O.N."/>
            <person name="Pelaez A.I."/>
            <person name="Sanchez J."/>
            <person name="Ferrer M."/>
        </authorList>
    </citation>
    <scope>NUCLEOTIDE SEQUENCE</scope>
</reference>
<dbReference type="AlphaFoldDB" id="T0ZQC1"/>
<name>T0ZQC1_9ZZZZ</name>
<gene>
    <name evidence="1" type="ORF">B2A_08704</name>
</gene>
<accession>T0ZQC1</accession>
<feature type="non-terminal residue" evidence="1">
    <location>
        <position position="1"/>
    </location>
</feature>